<organism evidence="2 3">
    <name type="scientific">Setaria viridis</name>
    <name type="common">Green bristlegrass</name>
    <name type="synonym">Setaria italica subsp. viridis</name>
    <dbReference type="NCBI Taxonomy" id="4556"/>
    <lineage>
        <taxon>Eukaryota</taxon>
        <taxon>Viridiplantae</taxon>
        <taxon>Streptophyta</taxon>
        <taxon>Embryophyta</taxon>
        <taxon>Tracheophyta</taxon>
        <taxon>Spermatophyta</taxon>
        <taxon>Magnoliopsida</taxon>
        <taxon>Liliopsida</taxon>
        <taxon>Poales</taxon>
        <taxon>Poaceae</taxon>
        <taxon>PACMAD clade</taxon>
        <taxon>Panicoideae</taxon>
        <taxon>Panicodae</taxon>
        <taxon>Paniceae</taxon>
        <taxon>Cenchrinae</taxon>
        <taxon>Setaria</taxon>
    </lineage>
</organism>
<dbReference type="Proteomes" id="UP000298652">
    <property type="component" value="Chromosome 3"/>
</dbReference>
<dbReference type="EMBL" id="CM016554">
    <property type="protein sequence ID" value="TKW23690.1"/>
    <property type="molecule type" value="Genomic_DNA"/>
</dbReference>
<accession>A0A4U6V3I6</accession>
<protein>
    <recommendedName>
        <fullName evidence="4">Secreted protein</fullName>
    </recommendedName>
</protein>
<feature type="chain" id="PRO_5020224303" description="Secreted protein" evidence="1">
    <location>
        <begin position="20"/>
        <end position="88"/>
    </location>
</feature>
<keyword evidence="3" id="KW-1185">Reference proteome</keyword>
<reference evidence="2" key="1">
    <citation type="submission" date="2019-03" db="EMBL/GenBank/DDBJ databases">
        <title>WGS assembly of Setaria viridis.</title>
        <authorList>
            <person name="Huang P."/>
            <person name="Jenkins J."/>
            <person name="Grimwood J."/>
            <person name="Barry K."/>
            <person name="Healey A."/>
            <person name="Mamidi S."/>
            <person name="Sreedasyam A."/>
            <person name="Shu S."/>
            <person name="Feldman M."/>
            <person name="Wu J."/>
            <person name="Yu Y."/>
            <person name="Chen C."/>
            <person name="Johnson J."/>
            <person name="Rokhsar D."/>
            <person name="Baxter I."/>
            <person name="Schmutz J."/>
            <person name="Brutnell T."/>
            <person name="Kellogg E."/>
        </authorList>
    </citation>
    <scope>NUCLEOTIDE SEQUENCE [LARGE SCALE GENOMIC DNA]</scope>
</reference>
<feature type="signal peptide" evidence="1">
    <location>
        <begin position="1"/>
        <end position="19"/>
    </location>
</feature>
<sequence>MFNASSPGAAAFLLACLVARPIPRYMTIPASPRRIQLRRRGLLLLLLRRRRRSEARQLHRPPDQGCMERAICPLLRSPPRHKSIAQQA</sequence>
<evidence type="ECO:0000313" key="3">
    <source>
        <dbReference type="Proteomes" id="UP000298652"/>
    </source>
</evidence>
<gene>
    <name evidence="2" type="ORF">SEVIR_3G003250v2</name>
</gene>
<proteinExistence type="predicted"/>
<keyword evidence="1" id="KW-0732">Signal</keyword>
<evidence type="ECO:0008006" key="4">
    <source>
        <dbReference type="Google" id="ProtNLM"/>
    </source>
</evidence>
<name>A0A4U6V3I6_SETVI</name>
<dbReference type="AlphaFoldDB" id="A0A4U6V3I6"/>
<evidence type="ECO:0000256" key="1">
    <source>
        <dbReference type="SAM" id="SignalP"/>
    </source>
</evidence>
<dbReference type="Gramene" id="TKW23690">
    <property type="protein sequence ID" value="TKW23690"/>
    <property type="gene ID" value="SEVIR_3G003250v2"/>
</dbReference>
<evidence type="ECO:0000313" key="2">
    <source>
        <dbReference type="EMBL" id="TKW23690.1"/>
    </source>
</evidence>